<dbReference type="PANTHER" id="PTHR38107">
    <property type="match status" value="1"/>
</dbReference>
<dbReference type="OrthoDB" id="5327667at2"/>
<accession>A0A1M7SDK4</accession>
<dbReference type="GO" id="GO:0042742">
    <property type="term" value="P:defense response to bacterium"/>
    <property type="evidence" value="ECO:0007669"/>
    <property type="project" value="UniProtKB-KW"/>
</dbReference>
<dbReference type="AlphaFoldDB" id="A0A1M7SDK4"/>
<dbReference type="GO" id="GO:0009253">
    <property type="term" value="P:peptidoglycan catabolic process"/>
    <property type="evidence" value="ECO:0007669"/>
    <property type="project" value="InterPro"/>
</dbReference>
<keyword evidence="3 7" id="KW-0081">Bacteriolytic enzyme</keyword>
<evidence type="ECO:0000256" key="6">
    <source>
        <dbReference type="ARBA" id="ARBA00023295"/>
    </source>
</evidence>
<evidence type="ECO:0000313" key="9">
    <source>
        <dbReference type="EMBL" id="SHN56549.1"/>
    </source>
</evidence>
<evidence type="ECO:0000256" key="5">
    <source>
        <dbReference type="ARBA" id="ARBA00023200"/>
    </source>
</evidence>
<dbReference type="InterPro" id="IPR034690">
    <property type="entry name" value="Endolysin_T4_type"/>
</dbReference>
<dbReference type="GO" id="GO:0003796">
    <property type="term" value="F:lysozyme activity"/>
    <property type="evidence" value="ECO:0007669"/>
    <property type="project" value="UniProtKB-EC"/>
</dbReference>
<comment type="similarity">
    <text evidence="7">Belongs to the glycosyl hydrolase 24 family.</text>
</comment>
<dbReference type="Gene3D" id="1.10.530.40">
    <property type="match status" value="1"/>
</dbReference>
<dbReference type="InterPro" id="IPR002196">
    <property type="entry name" value="Glyco_hydro_24"/>
</dbReference>
<dbReference type="InterPro" id="IPR033907">
    <property type="entry name" value="Endolysin_autolysin"/>
</dbReference>
<evidence type="ECO:0000256" key="2">
    <source>
        <dbReference type="ARBA" id="ARBA00022529"/>
    </source>
</evidence>
<dbReference type="HAMAP" id="MF_04110">
    <property type="entry name" value="ENDOLYSIN_T4"/>
    <property type="match status" value="1"/>
</dbReference>
<keyword evidence="4 7" id="KW-0378">Hydrolase</keyword>
<comment type="catalytic activity">
    <reaction evidence="1 7">
        <text>Hydrolysis of (1-&gt;4)-beta-linkages between N-acetylmuramic acid and N-acetyl-D-glucosamine residues in a peptidoglycan and between N-acetyl-D-glucosamine residues in chitodextrins.</text>
        <dbReference type="EC" id="3.2.1.17"/>
    </reaction>
</comment>
<sequence length="229" mass="24237">MLPIAPSPLLALVRRLTGQAQAGTPLPPEAPNPAAPNPATPGPATPAPLDEVDFSALDSVSCVSNTPRPRAVSARGIALIKRFEGCARLRRDGMIEAYPDPGTGADPWTIGWGATGRDHVNGGRIAPGTVWTQAQCDARLADDLVRYAADVVRAIGNAPTSQEQFDALVSFHYNTGAIARATLTAKHRAGDRDGAGREFARWNRAGGRVLRGLINRRAAEAQMYLDDTA</sequence>
<evidence type="ECO:0000256" key="8">
    <source>
        <dbReference type="SAM" id="MobiDB-lite"/>
    </source>
</evidence>
<evidence type="ECO:0000313" key="10">
    <source>
        <dbReference type="Proteomes" id="UP000184391"/>
    </source>
</evidence>
<proteinExistence type="inferred from homology"/>
<dbReference type="GO" id="GO:0016998">
    <property type="term" value="P:cell wall macromolecule catabolic process"/>
    <property type="evidence" value="ECO:0007669"/>
    <property type="project" value="InterPro"/>
</dbReference>
<protein>
    <recommendedName>
        <fullName evidence="7">Lysozyme</fullName>
        <ecNumber evidence="7">3.2.1.17</ecNumber>
    </recommendedName>
</protein>
<organism evidence="9 10">
    <name type="scientific">Erythrobacter sanguineus</name>
    <dbReference type="NCBI Taxonomy" id="198312"/>
    <lineage>
        <taxon>Bacteria</taxon>
        <taxon>Pseudomonadati</taxon>
        <taxon>Pseudomonadota</taxon>
        <taxon>Alphaproteobacteria</taxon>
        <taxon>Sphingomonadales</taxon>
        <taxon>Erythrobacteraceae</taxon>
        <taxon>Erythrobacter/Porphyrobacter group</taxon>
        <taxon>Erythrobacter</taxon>
    </lineage>
</organism>
<dbReference type="GO" id="GO:0031640">
    <property type="term" value="P:killing of cells of another organism"/>
    <property type="evidence" value="ECO:0007669"/>
    <property type="project" value="UniProtKB-KW"/>
</dbReference>
<dbReference type="InterPro" id="IPR051018">
    <property type="entry name" value="Bacteriophage_GH24"/>
</dbReference>
<feature type="compositionally biased region" description="Pro residues" evidence="8">
    <location>
        <begin position="25"/>
        <end position="46"/>
    </location>
</feature>
<gene>
    <name evidence="9" type="ORF">SAMN02745193_01518</name>
</gene>
<dbReference type="SUPFAM" id="SSF53955">
    <property type="entry name" value="Lysozyme-like"/>
    <property type="match status" value="1"/>
</dbReference>
<reference evidence="10" key="1">
    <citation type="submission" date="2016-12" db="EMBL/GenBank/DDBJ databases">
        <authorList>
            <person name="Varghese N."/>
            <person name="Submissions S."/>
        </authorList>
    </citation>
    <scope>NUCLEOTIDE SEQUENCE [LARGE SCALE GENOMIC DNA]</scope>
    <source>
        <strain evidence="10">DSM 11032</strain>
    </source>
</reference>
<dbReference type="Pfam" id="PF00959">
    <property type="entry name" value="Phage_lysozyme"/>
    <property type="match status" value="1"/>
</dbReference>
<keyword evidence="10" id="KW-1185">Reference proteome</keyword>
<name>A0A1M7SDK4_9SPHN</name>
<dbReference type="EMBL" id="FRDF01000007">
    <property type="protein sequence ID" value="SHN56549.1"/>
    <property type="molecule type" value="Genomic_DNA"/>
</dbReference>
<evidence type="ECO:0000256" key="1">
    <source>
        <dbReference type="ARBA" id="ARBA00000632"/>
    </source>
</evidence>
<evidence type="ECO:0000256" key="7">
    <source>
        <dbReference type="RuleBase" id="RU003788"/>
    </source>
</evidence>
<evidence type="ECO:0000256" key="3">
    <source>
        <dbReference type="ARBA" id="ARBA00022638"/>
    </source>
</evidence>
<dbReference type="Proteomes" id="UP000184391">
    <property type="component" value="Unassembled WGS sequence"/>
</dbReference>
<dbReference type="PANTHER" id="PTHR38107:SF3">
    <property type="entry name" value="LYSOZYME RRRD-RELATED"/>
    <property type="match status" value="1"/>
</dbReference>
<dbReference type="RefSeq" id="WP_084662522.1">
    <property type="nucleotide sequence ID" value="NZ_FRDF01000007.1"/>
</dbReference>
<dbReference type="InterPro" id="IPR023347">
    <property type="entry name" value="Lysozyme_dom_sf"/>
</dbReference>
<evidence type="ECO:0000256" key="4">
    <source>
        <dbReference type="ARBA" id="ARBA00022801"/>
    </source>
</evidence>
<dbReference type="CDD" id="cd00737">
    <property type="entry name" value="lyz_endolysin_autolysin"/>
    <property type="match status" value="1"/>
</dbReference>
<keyword evidence="6 7" id="KW-0326">Glycosidase</keyword>
<feature type="region of interest" description="Disordered" evidence="8">
    <location>
        <begin position="21"/>
        <end position="50"/>
    </location>
</feature>
<keyword evidence="5" id="KW-1035">Host cytoplasm</keyword>
<dbReference type="STRING" id="198312.SAMN02745193_01518"/>
<dbReference type="InterPro" id="IPR023346">
    <property type="entry name" value="Lysozyme-like_dom_sf"/>
</dbReference>
<dbReference type="EC" id="3.2.1.17" evidence="7"/>
<keyword evidence="2 7" id="KW-0929">Antimicrobial</keyword>